<name>A0A6N2BS98_SOLCI</name>
<proteinExistence type="predicted"/>
<comment type="caution">
    <text evidence="1">The sequence shown here is derived from an EMBL/GenBank/DDBJ whole genome shotgun (WGS) entry which is preliminary data.</text>
</comment>
<gene>
    <name evidence="1" type="ORF">EJD97_006898</name>
</gene>
<accession>A0A6N2BS98</accession>
<organism evidence="1">
    <name type="scientific">Solanum chilense</name>
    <name type="common">Tomato</name>
    <name type="synonym">Lycopersicon chilense</name>
    <dbReference type="NCBI Taxonomy" id="4083"/>
    <lineage>
        <taxon>Eukaryota</taxon>
        <taxon>Viridiplantae</taxon>
        <taxon>Streptophyta</taxon>
        <taxon>Embryophyta</taxon>
        <taxon>Tracheophyta</taxon>
        <taxon>Spermatophyta</taxon>
        <taxon>Magnoliopsida</taxon>
        <taxon>eudicotyledons</taxon>
        <taxon>Gunneridae</taxon>
        <taxon>Pentapetalae</taxon>
        <taxon>asterids</taxon>
        <taxon>lamiids</taxon>
        <taxon>Solanales</taxon>
        <taxon>Solanaceae</taxon>
        <taxon>Solanoideae</taxon>
        <taxon>Solaneae</taxon>
        <taxon>Solanum</taxon>
        <taxon>Solanum subgen. Lycopersicon</taxon>
    </lineage>
</organism>
<reference evidence="1" key="1">
    <citation type="submission" date="2019-05" db="EMBL/GenBank/DDBJ databases">
        <title>The de novo reference genome and transcriptome assemblies of the wild tomato species Solanum chilense.</title>
        <authorList>
            <person name="Stam R."/>
            <person name="Nosenko T."/>
            <person name="Hoerger A.C."/>
            <person name="Stephan W."/>
            <person name="Seidel M.A."/>
            <person name="Kuhn J.M.M."/>
            <person name="Haberer G."/>
            <person name="Tellier A."/>
        </authorList>
    </citation>
    <scope>NUCLEOTIDE SEQUENCE</scope>
    <source>
        <tissue evidence="1">Mature leaves</tissue>
    </source>
</reference>
<dbReference type="EMBL" id="RXGB01001994">
    <property type="protein sequence ID" value="TMW96728.1"/>
    <property type="molecule type" value="Genomic_DNA"/>
</dbReference>
<dbReference type="AlphaFoldDB" id="A0A6N2BS98"/>
<sequence>MNTLRVSTRRFEGGVQKEAHQGGLTPHRVQVLQDAQVSSQGDQVPIRGYGNEVPVVLPSYVCSIFGVKPKNQMSRFLICVSDIVRKDYHTAMIRGDMTLFRIMVYAQSIEESKLGRRTIDAKRGRNYEKVPLKFKKRVPIQDISSGPKSNYERGGGSQVVKNTCPICGKNHFVKYLAGTS</sequence>
<evidence type="ECO:0000313" key="1">
    <source>
        <dbReference type="EMBL" id="TMW96728.1"/>
    </source>
</evidence>
<protein>
    <submittedName>
        <fullName evidence="1">Uncharacterized protein</fullName>
    </submittedName>
</protein>